<accession>A0A2M7CHC5</accession>
<gene>
    <name evidence="10" type="ORF">COS38_03680</name>
</gene>
<evidence type="ECO:0000256" key="2">
    <source>
        <dbReference type="ARBA" id="ARBA00022763"/>
    </source>
</evidence>
<dbReference type="GO" id="GO:0003678">
    <property type="term" value="F:DNA helicase activity"/>
    <property type="evidence" value="ECO:0007669"/>
    <property type="project" value="InterPro"/>
</dbReference>
<dbReference type="InterPro" id="IPR003593">
    <property type="entry name" value="AAA+_ATPase"/>
</dbReference>
<evidence type="ECO:0000256" key="5">
    <source>
        <dbReference type="ARBA" id="ARBA00022840"/>
    </source>
</evidence>
<keyword evidence="3" id="KW-0378">Hydrolase</keyword>
<keyword evidence="7" id="KW-0234">DNA repair</keyword>
<dbReference type="GO" id="GO:0000723">
    <property type="term" value="P:telomere maintenance"/>
    <property type="evidence" value="ECO:0007669"/>
    <property type="project" value="InterPro"/>
</dbReference>
<dbReference type="InterPro" id="IPR010285">
    <property type="entry name" value="DNA_helicase_pif1-like_DEAD"/>
</dbReference>
<comment type="caution">
    <text evidence="10">The sequence shown here is derived from an EMBL/GenBank/DDBJ whole genome shotgun (WGS) entry which is preliminary data.</text>
</comment>
<evidence type="ECO:0000313" key="10">
    <source>
        <dbReference type="EMBL" id="PIV25054.1"/>
    </source>
</evidence>
<dbReference type="CDD" id="cd18037">
    <property type="entry name" value="DEXSc_Pif1_like"/>
    <property type="match status" value="1"/>
</dbReference>
<dbReference type="Pfam" id="PF14493">
    <property type="entry name" value="HTH_40"/>
    <property type="match status" value="1"/>
</dbReference>
<evidence type="ECO:0000256" key="3">
    <source>
        <dbReference type="ARBA" id="ARBA00022801"/>
    </source>
</evidence>
<keyword evidence="4" id="KW-0347">Helicase</keyword>
<dbReference type="Pfam" id="PF21530">
    <property type="entry name" value="Pif1_2B_dom"/>
    <property type="match status" value="1"/>
</dbReference>
<dbReference type="InterPro" id="IPR049163">
    <property type="entry name" value="Pif1-like_2B_dom"/>
</dbReference>
<dbReference type="PANTHER" id="PTHR47642:SF5">
    <property type="entry name" value="ATP-DEPENDENT DNA HELICASE"/>
    <property type="match status" value="1"/>
</dbReference>
<dbReference type="EMBL" id="PEUM01000108">
    <property type="protein sequence ID" value="PIV25054.1"/>
    <property type="molecule type" value="Genomic_DNA"/>
</dbReference>
<dbReference type="InterPro" id="IPR051055">
    <property type="entry name" value="PIF1_helicase"/>
</dbReference>
<dbReference type="Gene3D" id="3.40.50.300">
    <property type="entry name" value="P-loop containing nucleotide triphosphate hydrolases"/>
    <property type="match status" value="1"/>
</dbReference>
<reference evidence="11" key="1">
    <citation type="submission" date="2017-09" db="EMBL/GenBank/DDBJ databases">
        <title>Depth-based differentiation of microbial function through sediment-hosted aquifers and enrichment of novel symbionts in the deep terrestrial subsurface.</title>
        <authorList>
            <person name="Probst A.J."/>
            <person name="Ladd B."/>
            <person name="Jarett J.K."/>
            <person name="Geller-Mcgrath D.E."/>
            <person name="Sieber C.M.K."/>
            <person name="Emerson J.B."/>
            <person name="Anantharaman K."/>
            <person name="Thomas B.C."/>
            <person name="Malmstrom R."/>
            <person name="Stieglmeier M."/>
            <person name="Klingl A."/>
            <person name="Woyke T."/>
            <person name="Ryan C.M."/>
            <person name="Banfield J.F."/>
        </authorList>
    </citation>
    <scope>NUCLEOTIDE SEQUENCE [LARGE SCALE GENOMIC DNA]</scope>
</reference>
<dbReference type="GO" id="GO:0006281">
    <property type="term" value="P:DNA repair"/>
    <property type="evidence" value="ECO:0007669"/>
    <property type="project" value="InterPro"/>
</dbReference>
<keyword evidence="5" id="KW-0067">ATP-binding</keyword>
<dbReference type="Pfam" id="PF05970">
    <property type="entry name" value="PIF1"/>
    <property type="match status" value="1"/>
</dbReference>
<dbReference type="AlphaFoldDB" id="A0A2M7CHC5"/>
<dbReference type="InterPro" id="IPR029491">
    <property type="entry name" value="Helicase_HTH"/>
</dbReference>
<dbReference type="Gene3D" id="1.10.10.1390">
    <property type="entry name" value="ATP-dependent DNA helicase RecQ"/>
    <property type="match status" value="1"/>
</dbReference>
<dbReference type="SMART" id="SM00382">
    <property type="entry name" value="AAA"/>
    <property type="match status" value="1"/>
</dbReference>
<dbReference type="SUPFAM" id="SSF52540">
    <property type="entry name" value="P-loop containing nucleoside triphosphate hydrolases"/>
    <property type="match status" value="2"/>
</dbReference>
<sequence>MTQGEALKILKTGANVFLTGAPGSGKTYTINQYVAYLRSHKIKPAITASTGVASTHIGGITIHSWCGIGIKNQLNKYDLNKIATTSYTKKRVSEAKVLIIDEVSMLPPATLQMVDIVCKKIKGNQLPFGGIQIVLVGDFFQLPPIIKFSQNNYSQEILFEETPNRFAFDSPTWRQAELSTCYITEQYRQDDNALLLILSKIRGNNFDKESLAQIKMRKINPLYVPAGAPKLYSHNVNVDFVNNQMLEKIEAKPKLFRMQTRGHRALVMAMKKGCLSPENLYLKIGACVMFTKNDQKNGFINGTLGTVVGYDIETNLPIVQIKNGKKIIVSSAEWTVEENGKIKGSITQIPLRLAWAITVHKSQGVSLDEAVIDLSKVFEFGQGYVALSRVRRLSGVHLLGWNSKAFQVSNDALKKDREFQAQSIETEKMLSRFSEDELVKTANDFILSCDGKLDTSKVAHEINENKTDTYRETLKFWNQGMGIGQIAKMRNLTQGTILCHIENLINTKKIEKDVLARIVPLNIFHAIPQIHSVFKKLDTKKLSPVFEFFNGKYSYDELRIAKLMLK</sequence>
<keyword evidence="8" id="KW-0413">Isomerase</keyword>
<organism evidence="10 11">
    <name type="scientific">Candidatus Berkelbacteria bacterium CG03_land_8_20_14_0_80_40_36</name>
    <dbReference type="NCBI Taxonomy" id="1974509"/>
    <lineage>
        <taxon>Bacteria</taxon>
        <taxon>Candidatus Berkelbacteria</taxon>
    </lineage>
</organism>
<evidence type="ECO:0000256" key="1">
    <source>
        <dbReference type="ARBA" id="ARBA00022741"/>
    </source>
</evidence>
<evidence type="ECO:0000313" key="11">
    <source>
        <dbReference type="Proteomes" id="UP000229966"/>
    </source>
</evidence>
<dbReference type="Proteomes" id="UP000229966">
    <property type="component" value="Unassembled WGS sequence"/>
</dbReference>
<dbReference type="CDD" id="cd18809">
    <property type="entry name" value="SF1_C_RecD"/>
    <property type="match status" value="1"/>
</dbReference>
<name>A0A2M7CHC5_9BACT</name>
<evidence type="ECO:0000259" key="9">
    <source>
        <dbReference type="SMART" id="SM00382"/>
    </source>
</evidence>
<dbReference type="InterPro" id="IPR027417">
    <property type="entry name" value="P-loop_NTPase"/>
</dbReference>
<evidence type="ECO:0000256" key="4">
    <source>
        <dbReference type="ARBA" id="ARBA00022806"/>
    </source>
</evidence>
<evidence type="ECO:0000256" key="6">
    <source>
        <dbReference type="ARBA" id="ARBA00023125"/>
    </source>
</evidence>
<proteinExistence type="predicted"/>
<dbReference type="PANTHER" id="PTHR47642">
    <property type="entry name" value="ATP-DEPENDENT DNA HELICASE"/>
    <property type="match status" value="1"/>
</dbReference>
<evidence type="ECO:0000256" key="7">
    <source>
        <dbReference type="ARBA" id="ARBA00023204"/>
    </source>
</evidence>
<keyword evidence="6" id="KW-0238">DNA-binding</keyword>
<feature type="domain" description="AAA+ ATPase" evidence="9">
    <location>
        <begin position="12"/>
        <end position="164"/>
    </location>
</feature>
<protein>
    <submittedName>
        <fullName evidence="10">AAA family ATPase</fullName>
    </submittedName>
</protein>
<evidence type="ECO:0000256" key="8">
    <source>
        <dbReference type="ARBA" id="ARBA00023235"/>
    </source>
</evidence>
<keyword evidence="2" id="KW-0227">DNA damage</keyword>
<keyword evidence="1" id="KW-0547">Nucleotide-binding</keyword>